<dbReference type="Proteomes" id="UP000001933">
    <property type="component" value="Chromosome"/>
</dbReference>
<dbReference type="EMBL" id="CP000252">
    <property type="protein sequence ID" value="ABC78030.1"/>
    <property type="molecule type" value="Genomic_DNA"/>
</dbReference>
<dbReference type="eggNOG" id="COG0456">
    <property type="taxonomic scope" value="Bacteria"/>
</dbReference>
<dbReference type="AlphaFoldDB" id="Q2LVC0"/>
<dbReference type="OrthoDB" id="9807426at2"/>
<evidence type="ECO:0000313" key="2">
    <source>
        <dbReference type="Proteomes" id="UP000001933"/>
    </source>
</evidence>
<dbReference type="RefSeq" id="WP_011418050.1">
    <property type="nucleotide sequence ID" value="NC_007759.1"/>
</dbReference>
<protein>
    <submittedName>
        <fullName evidence="1">Gcn5-related N-acetyltransferase</fullName>
    </submittedName>
</protein>
<dbReference type="HOGENOM" id="CLU_2095642_0_0_7"/>
<keyword evidence="2" id="KW-1185">Reference proteome</keyword>
<organism evidence="1 2">
    <name type="scientific">Syntrophus aciditrophicus (strain SB)</name>
    <dbReference type="NCBI Taxonomy" id="56780"/>
    <lineage>
        <taxon>Bacteria</taxon>
        <taxon>Pseudomonadati</taxon>
        <taxon>Thermodesulfobacteriota</taxon>
        <taxon>Syntrophia</taxon>
        <taxon>Syntrophales</taxon>
        <taxon>Syntrophaceae</taxon>
        <taxon>Syntrophus</taxon>
    </lineage>
</organism>
<dbReference type="Gene3D" id="3.40.630.30">
    <property type="match status" value="1"/>
</dbReference>
<reference evidence="1 2" key="1">
    <citation type="journal article" date="2007" name="Proc. Natl. Acad. Sci. U.S.A.">
        <title>The genome of Syntrophus aciditrophicus: life at the thermodynamic limit of microbial growth.</title>
        <authorList>
            <person name="McInerney M.J."/>
            <person name="Rohlin L."/>
            <person name="Mouttaki H."/>
            <person name="Kim U."/>
            <person name="Krupp R.S."/>
            <person name="Rios-Hernandez L."/>
            <person name="Sieber J."/>
            <person name="Struchtemeyer C.G."/>
            <person name="Bhattacharyya A."/>
            <person name="Campbell J.W."/>
            <person name="Gunsalus R.P."/>
        </authorList>
    </citation>
    <scope>NUCLEOTIDE SEQUENCE [LARGE SCALE GENOMIC DNA]</scope>
    <source>
        <strain evidence="1 2">SB</strain>
    </source>
</reference>
<gene>
    <name evidence="1" type="ORF">SYN_03689</name>
</gene>
<proteinExistence type="predicted"/>
<name>Q2LVC0_SYNAS</name>
<sequence>MVLYPKEYEILWTDRLGTEIFFRPVKAADERSIQELVYDLPEQDIFIRFFHSLKTFPHKVAMPFAAIDYKDKIAVAAVIGKEEPEGRERIVAIGPYINNPDTGFAEAAFTTHHDRL</sequence>
<dbReference type="InParanoid" id="Q2LVC0"/>
<accession>Q2LVC0</accession>
<dbReference type="STRING" id="56780.SYN_03689"/>
<evidence type="ECO:0000313" key="1">
    <source>
        <dbReference type="EMBL" id="ABC78030.1"/>
    </source>
</evidence>
<dbReference type="KEGG" id="sat:SYN_03689"/>